<dbReference type="Proteomes" id="UP001186974">
    <property type="component" value="Unassembled WGS sequence"/>
</dbReference>
<accession>A0ACC3DG82</accession>
<keyword evidence="2" id="KW-1185">Reference proteome</keyword>
<protein>
    <submittedName>
        <fullName evidence="1">Uncharacterized protein</fullName>
    </submittedName>
</protein>
<proteinExistence type="predicted"/>
<gene>
    <name evidence="1" type="ORF">LTS18_015054</name>
</gene>
<name>A0ACC3DG82_9PEZI</name>
<evidence type="ECO:0000313" key="1">
    <source>
        <dbReference type="EMBL" id="KAK3070616.1"/>
    </source>
</evidence>
<sequence length="144" mass="16553">MPANDDKIQEAYANLAQSTADEEHFRKLLSGAKTLDERFSIFFDLATRFIKNEGIHANSETVTVPTTAQDAAKYIDHTLLKLDATEQQIDKLCDEAKEYAFKVIHYFCWTNLLLTDTNRLFVFAWNGYNTVSRTLKDPVCKWHA</sequence>
<dbReference type="EMBL" id="JAWDJW010004940">
    <property type="protein sequence ID" value="KAK3070616.1"/>
    <property type="molecule type" value="Genomic_DNA"/>
</dbReference>
<comment type="caution">
    <text evidence="1">The sequence shown here is derived from an EMBL/GenBank/DDBJ whole genome shotgun (WGS) entry which is preliminary data.</text>
</comment>
<organism evidence="1 2">
    <name type="scientific">Coniosporium uncinatum</name>
    <dbReference type="NCBI Taxonomy" id="93489"/>
    <lineage>
        <taxon>Eukaryota</taxon>
        <taxon>Fungi</taxon>
        <taxon>Dikarya</taxon>
        <taxon>Ascomycota</taxon>
        <taxon>Pezizomycotina</taxon>
        <taxon>Dothideomycetes</taxon>
        <taxon>Dothideomycetes incertae sedis</taxon>
        <taxon>Coniosporium</taxon>
    </lineage>
</organism>
<evidence type="ECO:0000313" key="2">
    <source>
        <dbReference type="Proteomes" id="UP001186974"/>
    </source>
</evidence>
<reference evidence="1" key="1">
    <citation type="submission" date="2024-09" db="EMBL/GenBank/DDBJ databases">
        <title>Black Yeasts Isolated from many extreme environments.</title>
        <authorList>
            <person name="Coleine C."/>
            <person name="Stajich J.E."/>
            <person name="Selbmann L."/>
        </authorList>
    </citation>
    <scope>NUCLEOTIDE SEQUENCE</scope>
    <source>
        <strain evidence="1">CCFEE 5737</strain>
    </source>
</reference>